<gene>
    <name evidence="6" type="ORF">ACHAWO_003492</name>
</gene>
<dbReference type="PANTHER" id="PTHR10015:SF206">
    <property type="entry name" value="HSF-TYPE DNA-BINDING DOMAIN-CONTAINING PROTEIN"/>
    <property type="match status" value="1"/>
</dbReference>
<dbReference type="Gene3D" id="1.10.10.10">
    <property type="entry name" value="Winged helix-like DNA-binding domain superfamily/Winged helix DNA-binding domain"/>
    <property type="match status" value="1"/>
</dbReference>
<dbReference type="InterPro" id="IPR000232">
    <property type="entry name" value="HSF_DNA-bd"/>
</dbReference>
<comment type="subcellular location">
    <subcellularLocation>
        <location evidence="1">Nucleus</location>
    </subcellularLocation>
</comment>
<organism evidence="6 7">
    <name type="scientific">Cyclotella atomus</name>
    <dbReference type="NCBI Taxonomy" id="382360"/>
    <lineage>
        <taxon>Eukaryota</taxon>
        <taxon>Sar</taxon>
        <taxon>Stramenopiles</taxon>
        <taxon>Ochrophyta</taxon>
        <taxon>Bacillariophyta</taxon>
        <taxon>Coscinodiscophyceae</taxon>
        <taxon>Thalassiosirophycidae</taxon>
        <taxon>Stephanodiscales</taxon>
        <taxon>Stephanodiscaceae</taxon>
        <taxon>Cyclotella</taxon>
    </lineage>
</organism>
<dbReference type="GO" id="GO:0005634">
    <property type="term" value="C:nucleus"/>
    <property type="evidence" value="ECO:0007669"/>
    <property type="project" value="UniProtKB-SubCell"/>
</dbReference>
<sequence length="466" mass="51591">MLSSDSSTSSQKSPRKVPSTCIDHTYRDFSTIELQIDHPSGSDDCELAKKSSSKLVSFPMKLHRMISDPKNSKIIHWMPHGRSWALKDKAGLEQLCKEYFRHDSFSSFNRSVNGWGFKRLKGKGPDYNTYYHEFFLRGKPDLCQLMKRLVNPGRRIPDPTSEPNFYEITELLPLPPDDHGPQFDAGEDEPFAVQAPQPFQGGHVQKNLAVMVPSSTGGVGLSQFAPTVVQPQNLHTAYVQGQAHGSPQLFMPPNPCGAENHAGFNFKVQLFAAYAFHIQAAGHPSAQGNTLRFQPYAPPQRATLSVPHPYSNAQVLQHPDRQCADEQPSNGARAAVDATNHGHDLHRKEYRAAFRAVSSVCSISSMESASSMSTIDCDGLFETEEEYEEMDCTPTAVESSVKQELEIDFEKGVEPERARSIDSFMSDVLESEVKPGGADTSIMGLYQLDGPANRVIELYGLDEPAN</sequence>
<dbReference type="EMBL" id="JALLPJ020000608">
    <property type="protein sequence ID" value="KAL3787502.1"/>
    <property type="molecule type" value="Genomic_DNA"/>
</dbReference>
<accession>A0ABD3PIF8</accession>
<protein>
    <recommendedName>
        <fullName evidence="5">HSF-type DNA-binding domain-containing protein</fullName>
    </recommendedName>
</protein>
<dbReference type="InterPro" id="IPR036390">
    <property type="entry name" value="WH_DNA-bd_sf"/>
</dbReference>
<evidence type="ECO:0000256" key="3">
    <source>
        <dbReference type="ARBA" id="ARBA00023242"/>
    </source>
</evidence>
<keyword evidence="3" id="KW-0539">Nucleus</keyword>
<dbReference type="SUPFAM" id="SSF46785">
    <property type="entry name" value="Winged helix' DNA-binding domain"/>
    <property type="match status" value="1"/>
</dbReference>
<dbReference type="SMART" id="SM00415">
    <property type="entry name" value="HSF"/>
    <property type="match status" value="1"/>
</dbReference>
<proteinExistence type="inferred from homology"/>
<keyword evidence="2" id="KW-0238">DNA-binding</keyword>
<dbReference type="Pfam" id="PF00447">
    <property type="entry name" value="HSF_DNA-bind"/>
    <property type="match status" value="1"/>
</dbReference>
<dbReference type="AlphaFoldDB" id="A0ABD3PIF8"/>
<comment type="caution">
    <text evidence="6">The sequence shown here is derived from an EMBL/GenBank/DDBJ whole genome shotgun (WGS) entry which is preliminary data.</text>
</comment>
<evidence type="ECO:0000259" key="5">
    <source>
        <dbReference type="SMART" id="SM00415"/>
    </source>
</evidence>
<comment type="similarity">
    <text evidence="4">Belongs to the HSF family.</text>
</comment>
<evidence type="ECO:0000256" key="4">
    <source>
        <dbReference type="RuleBase" id="RU004020"/>
    </source>
</evidence>
<evidence type="ECO:0000256" key="2">
    <source>
        <dbReference type="ARBA" id="ARBA00023125"/>
    </source>
</evidence>
<dbReference type="InterPro" id="IPR036388">
    <property type="entry name" value="WH-like_DNA-bd_sf"/>
</dbReference>
<dbReference type="PRINTS" id="PR00056">
    <property type="entry name" value="HSFDOMAIN"/>
</dbReference>
<dbReference type="GO" id="GO:0003677">
    <property type="term" value="F:DNA binding"/>
    <property type="evidence" value="ECO:0007669"/>
    <property type="project" value="UniProtKB-KW"/>
</dbReference>
<evidence type="ECO:0000313" key="6">
    <source>
        <dbReference type="EMBL" id="KAL3787502.1"/>
    </source>
</evidence>
<dbReference type="FunFam" id="1.10.10.10:FF:000479">
    <property type="entry name" value="Predicted protein"/>
    <property type="match status" value="1"/>
</dbReference>
<reference evidence="6 7" key="1">
    <citation type="submission" date="2024-10" db="EMBL/GenBank/DDBJ databases">
        <title>Updated reference genomes for cyclostephanoid diatoms.</title>
        <authorList>
            <person name="Roberts W.R."/>
            <person name="Alverson A.J."/>
        </authorList>
    </citation>
    <scope>NUCLEOTIDE SEQUENCE [LARGE SCALE GENOMIC DNA]</scope>
    <source>
        <strain evidence="6 7">AJA010-31</strain>
    </source>
</reference>
<dbReference type="Proteomes" id="UP001530400">
    <property type="component" value="Unassembled WGS sequence"/>
</dbReference>
<name>A0ABD3PIF8_9STRA</name>
<feature type="domain" description="HSF-type DNA-binding" evidence="5">
    <location>
        <begin position="54"/>
        <end position="149"/>
    </location>
</feature>
<evidence type="ECO:0000256" key="1">
    <source>
        <dbReference type="ARBA" id="ARBA00004123"/>
    </source>
</evidence>
<keyword evidence="7" id="KW-1185">Reference proteome</keyword>
<dbReference type="PANTHER" id="PTHR10015">
    <property type="entry name" value="HEAT SHOCK TRANSCRIPTION FACTOR"/>
    <property type="match status" value="1"/>
</dbReference>
<evidence type="ECO:0000313" key="7">
    <source>
        <dbReference type="Proteomes" id="UP001530400"/>
    </source>
</evidence>